<proteinExistence type="inferred from homology"/>
<comment type="similarity">
    <text evidence="3">Belongs to the prokaryotic Ku family.</text>
</comment>
<feature type="compositionally biased region" description="Low complexity" evidence="4">
    <location>
        <begin position="269"/>
        <end position="291"/>
    </location>
</feature>
<evidence type="ECO:0000313" key="7">
    <source>
        <dbReference type="Proteomes" id="UP001273589"/>
    </source>
</evidence>
<dbReference type="HAMAP" id="MF_01875">
    <property type="entry name" value="Prokaryotic_Ku"/>
    <property type="match status" value="1"/>
</dbReference>
<evidence type="ECO:0000256" key="2">
    <source>
        <dbReference type="ARBA" id="ARBA00023172"/>
    </source>
</evidence>
<dbReference type="PANTHER" id="PTHR41251:SF1">
    <property type="entry name" value="NON-HOMOLOGOUS END JOINING PROTEIN KU"/>
    <property type="match status" value="1"/>
</dbReference>
<dbReference type="RefSeq" id="WP_319692591.1">
    <property type="nucleotide sequence ID" value="NZ_JARAWN010000089.1"/>
</dbReference>
<dbReference type="EMBL" id="JARAWN010000089">
    <property type="protein sequence ID" value="MDX3131398.1"/>
    <property type="molecule type" value="Genomic_DNA"/>
</dbReference>
<dbReference type="InterPro" id="IPR016194">
    <property type="entry name" value="SPOC-like_C_dom_sf"/>
</dbReference>
<comment type="caution">
    <text evidence="6">The sequence shown here is derived from an EMBL/GenBank/DDBJ whole genome shotgun (WGS) entry which is preliminary data.</text>
</comment>
<evidence type="ECO:0000256" key="4">
    <source>
        <dbReference type="SAM" id="MobiDB-lite"/>
    </source>
</evidence>
<sequence>MPASIFSGAISFGLVSVPITVLSATEDHSVRFRRIHTADNAPVRNRYWCEREDREVTFEEIGHGYELPDARVIPVTDEELRALPLPTARAIELIAFIPAAAVDPLRIGTWYYLQPQGAVAAKPYLVLRRALERASRVAVARYAWHGRERLGLLRAQGDVIALHGLLWPDEIRDPAALVPPPVQLAEDEIDEAGALIDAMTRDDLTGPEFTDGYTEALHAVIEAKREDRQPPEVPVPASRPGQLVDLMAALQESVSKARAGRGETLGTDTAEAPATPSKKAPSPKTSSRNAGRAGGRRGTPAR</sequence>
<reference evidence="6" key="1">
    <citation type="journal article" date="2023" name="Microb. Genom.">
        <title>Mesoterricola silvestris gen. nov., sp. nov., Mesoterricola sediminis sp. nov., Geothrix oryzae sp. nov., Geothrix edaphica sp. nov., Geothrix rubra sp. nov., and Geothrix limicola sp. nov., six novel members of Acidobacteriota isolated from soils.</title>
        <authorList>
            <person name="Weisberg A.J."/>
            <person name="Pearce E."/>
            <person name="Kramer C.G."/>
            <person name="Chang J.H."/>
            <person name="Clarke C.R."/>
        </authorList>
    </citation>
    <scope>NUCLEOTIDE SEQUENCE</scope>
    <source>
        <strain evidence="6">ND06-05F</strain>
    </source>
</reference>
<evidence type="ECO:0000259" key="5">
    <source>
        <dbReference type="SMART" id="SM00559"/>
    </source>
</evidence>
<evidence type="ECO:0000256" key="3">
    <source>
        <dbReference type="HAMAP-Rule" id="MF_01875"/>
    </source>
</evidence>
<dbReference type="PANTHER" id="PTHR41251">
    <property type="entry name" value="NON-HOMOLOGOUS END JOINING PROTEIN KU"/>
    <property type="match status" value="1"/>
</dbReference>
<keyword evidence="3" id="KW-0227">DNA damage</keyword>
<dbReference type="SUPFAM" id="SSF100939">
    <property type="entry name" value="SPOC domain-like"/>
    <property type="match status" value="1"/>
</dbReference>
<comment type="function">
    <text evidence="3">With LigD forms a non-homologous end joining (NHEJ) DNA repair enzyme, which repairs dsDNA breaks with reduced fidelity. Binds linear dsDNA with 5'- and 3'- overhangs but not closed circular dsDNA nor ssDNA. Recruits and stimulates the ligase activity of LigD.</text>
</comment>
<dbReference type="NCBIfam" id="TIGR02772">
    <property type="entry name" value="Ku_bact"/>
    <property type="match status" value="1"/>
</dbReference>
<organism evidence="6 7">
    <name type="scientific">Streptomyces europaeiscabiei</name>
    <dbReference type="NCBI Taxonomy" id="146819"/>
    <lineage>
        <taxon>Bacteria</taxon>
        <taxon>Bacillati</taxon>
        <taxon>Actinomycetota</taxon>
        <taxon>Actinomycetes</taxon>
        <taxon>Kitasatosporales</taxon>
        <taxon>Streptomycetaceae</taxon>
        <taxon>Streptomyces</taxon>
    </lineage>
</organism>
<dbReference type="InterPro" id="IPR009187">
    <property type="entry name" value="Prok_Ku"/>
</dbReference>
<accession>A0AAJ2ULI3</accession>
<keyword evidence="2 3" id="KW-0233">DNA recombination</keyword>
<dbReference type="Gene3D" id="2.40.290.10">
    <property type="match status" value="1"/>
</dbReference>
<name>A0AAJ2ULI3_9ACTN</name>
<keyword evidence="1 3" id="KW-0238">DNA-binding</keyword>
<dbReference type="Pfam" id="PF02735">
    <property type="entry name" value="Ku"/>
    <property type="match status" value="1"/>
</dbReference>
<evidence type="ECO:0000256" key="1">
    <source>
        <dbReference type="ARBA" id="ARBA00023125"/>
    </source>
</evidence>
<dbReference type="AlphaFoldDB" id="A0AAJ2ULI3"/>
<protein>
    <recommendedName>
        <fullName evidence="3">Non-homologous end joining protein Ku</fullName>
    </recommendedName>
</protein>
<dbReference type="SMART" id="SM00559">
    <property type="entry name" value="Ku78"/>
    <property type="match status" value="1"/>
</dbReference>
<feature type="region of interest" description="Disordered" evidence="4">
    <location>
        <begin position="254"/>
        <end position="302"/>
    </location>
</feature>
<dbReference type="GO" id="GO:0003690">
    <property type="term" value="F:double-stranded DNA binding"/>
    <property type="evidence" value="ECO:0007669"/>
    <property type="project" value="UniProtKB-UniRule"/>
</dbReference>
<dbReference type="GO" id="GO:0006310">
    <property type="term" value="P:DNA recombination"/>
    <property type="evidence" value="ECO:0007669"/>
    <property type="project" value="UniProtKB-KW"/>
</dbReference>
<keyword evidence="3" id="KW-0234">DNA repair</keyword>
<feature type="compositionally biased region" description="Gly residues" evidence="4">
    <location>
        <begin position="292"/>
        <end position="302"/>
    </location>
</feature>
<evidence type="ECO:0000313" key="6">
    <source>
        <dbReference type="EMBL" id="MDX3131398.1"/>
    </source>
</evidence>
<dbReference type="InterPro" id="IPR006164">
    <property type="entry name" value="DNA_bd_Ku70/Ku80"/>
</dbReference>
<dbReference type="GO" id="GO:0006303">
    <property type="term" value="P:double-strand break repair via nonhomologous end joining"/>
    <property type="evidence" value="ECO:0007669"/>
    <property type="project" value="UniProtKB-UniRule"/>
</dbReference>
<dbReference type="PIRSF" id="PIRSF006493">
    <property type="entry name" value="Prok_Ku"/>
    <property type="match status" value="1"/>
</dbReference>
<comment type="subunit">
    <text evidence="3">Homodimer. Interacts with LigD.</text>
</comment>
<feature type="domain" description="Ku" evidence="5">
    <location>
        <begin position="53"/>
        <end position="182"/>
    </location>
</feature>
<gene>
    <name evidence="3" type="primary">ku</name>
    <name evidence="6" type="ORF">PV367_16805</name>
</gene>
<dbReference type="Proteomes" id="UP001273589">
    <property type="component" value="Unassembled WGS sequence"/>
</dbReference>